<dbReference type="EMBL" id="JAABOQ010000009">
    <property type="protein sequence ID" value="NER19061.1"/>
    <property type="molecule type" value="Genomic_DNA"/>
</dbReference>
<evidence type="ECO:0000313" key="3">
    <source>
        <dbReference type="Proteomes" id="UP000474296"/>
    </source>
</evidence>
<comment type="caution">
    <text evidence="2">The sequence shown here is derived from an EMBL/GenBank/DDBJ whole genome shotgun (WGS) entry which is preliminary data.</text>
</comment>
<dbReference type="AlphaFoldDB" id="A0A6M0CMC1"/>
<feature type="chain" id="PRO_5026808980" evidence="1">
    <location>
        <begin position="20"/>
        <end position="493"/>
    </location>
</feature>
<sequence>MKRIRILGLLLIMATYMNAQTFTKAQGQATDISMNTKGDVFVVGTSKQLFKFNRKENRFKLHTVASRKAKALAASSNFNYFIKNDGKLFRSDSQDTNRESAIGNMLLKDLYYANSDNFWVVGANGSIYKRKVFRINSSGQFNTSFSNLMPQVLSIAGKSNKKVCSNNSGKVFTLKNDNTIWEYYNGRSQKLPGSATDIAYDHVQKKLYVLGTSKRIFVWNPGKNNWDLVKNTRNDIKSFAVNSGIIWCTTTRNDIYNTANTSTKVVVNNTSYYKLKITLNSIVCDNAWDSDKKDDYLLKFVPSLKIGTRNYSMQNKKYTRIKKQIEEYGPQTALYVHRKKGAKDHAQVQLHVENNRRLDINNSGIFKIPKNTALTDSRVDFTLNVVVDEVSKNIERVMQKNVKLNLKNIIDYLAGNKTVKKFSKSPNESIKVGSNYVFKHEMGNGYQSLLLSQQNGTPIIKDNFNGNTKGKGFGLWADIVSRATVNYTIELVD</sequence>
<keyword evidence="1" id="KW-0732">Signal</keyword>
<dbReference type="Proteomes" id="UP000474296">
    <property type="component" value="Unassembled WGS sequence"/>
</dbReference>
<evidence type="ECO:0000313" key="2">
    <source>
        <dbReference type="EMBL" id="NER19061.1"/>
    </source>
</evidence>
<organism evidence="2 3">
    <name type="scientific">Spongiivirga citrea</name>
    <dbReference type="NCBI Taxonomy" id="1481457"/>
    <lineage>
        <taxon>Bacteria</taxon>
        <taxon>Pseudomonadati</taxon>
        <taxon>Bacteroidota</taxon>
        <taxon>Flavobacteriia</taxon>
        <taxon>Flavobacteriales</taxon>
        <taxon>Flavobacteriaceae</taxon>
        <taxon>Spongiivirga</taxon>
    </lineage>
</organism>
<proteinExistence type="predicted"/>
<dbReference type="RefSeq" id="WP_164033748.1">
    <property type="nucleotide sequence ID" value="NZ_JAABOQ010000009.1"/>
</dbReference>
<gene>
    <name evidence="2" type="ORF">GWK10_17735</name>
</gene>
<name>A0A6M0CMC1_9FLAO</name>
<evidence type="ECO:0000256" key="1">
    <source>
        <dbReference type="SAM" id="SignalP"/>
    </source>
</evidence>
<protein>
    <submittedName>
        <fullName evidence="2">Uncharacterized protein</fullName>
    </submittedName>
</protein>
<feature type="signal peptide" evidence="1">
    <location>
        <begin position="1"/>
        <end position="19"/>
    </location>
</feature>
<keyword evidence="3" id="KW-1185">Reference proteome</keyword>
<accession>A0A6M0CMC1</accession>
<reference evidence="2 3" key="1">
    <citation type="submission" date="2020-01" db="EMBL/GenBank/DDBJ databases">
        <title>Spongiivirga citrea KCTC 32990T.</title>
        <authorList>
            <person name="Wang G."/>
        </authorList>
    </citation>
    <scope>NUCLEOTIDE SEQUENCE [LARGE SCALE GENOMIC DNA]</scope>
    <source>
        <strain evidence="2 3">KCTC 32990</strain>
    </source>
</reference>
<dbReference type="SUPFAM" id="SSF63829">
    <property type="entry name" value="Calcium-dependent phosphotriesterase"/>
    <property type="match status" value="1"/>
</dbReference>